<evidence type="ECO:0000313" key="2">
    <source>
        <dbReference type="EMBL" id="CAG7727218.1"/>
    </source>
</evidence>
<accession>A0A8J2NUU3</accession>
<dbReference type="GO" id="GO:0050839">
    <property type="term" value="F:cell adhesion molecule binding"/>
    <property type="evidence" value="ECO:0007669"/>
    <property type="project" value="TreeGrafter"/>
</dbReference>
<dbReference type="GO" id="GO:0031012">
    <property type="term" value="C:extracellular matrix"/>
    <property type="evidence" value="ECO:0007669"/>
    <property type="project" value="TreeGrafter"/>
</dbReference>
<proteinExistence type="predicted"/>
<dbReference type="InterPro" id="IPR000782">
    <property type="entry name" value="FAS1_domain"/>
</dbReference>
<evidence type="ECO:0000259" key="1">
    <source>
        <dbReference type="PROSITE" id="PS50213"/>
    </source>
</evidence>
<dbReference type="Proteomes" id="UP000708208">
    <property type="component" value="Unassembled WGS sequence"/>
</dbReference>
<evidence type="ECO:0000313" key="3">
    <source>
        <dbReference type="Proteomes" id="UP000708208"/>
    </source>
</evidence>
<feature type="domain" description="FAS1" evidence="1">
    <location>
        <begin position="61"/>
        <end position="225"/>
    </location>
</feature>
<sequence>SGHYQVDSLAPGKKLLLNFVDGNPRTYYVEGRGVNATITKPNIAATDGVIHIINKVLGFADVSVYEKLSTDPMLSKTFEVTTPEHGNEDFKNKDMKFTLFAPNNEAWNNIYKMAPTEHKKIMSLQFGYHVKVIFRRHTIVGQVLTIEELYNLSKNNTRLPTISGNLEVKLRNETGGYKYDLDPYPGQRVSNNFDYALFWNYQHARVIRPNINCTNGIIHIIDHVLMTPEDVTVASGSSHRSLFPTFLSCAVFAMLYMN</sequence>
<name>A0A8J2NUU3_9HEXA</name>
<dbReference type="PANTHER" id="PTHR10900:SF80">
    <property type="entry name" value="FASCICLIN-1"/>
    <property type="match status" value="1"/>
</dbReference>
<gene>
    <name evidence="2" type="ORF">AFUS01_LOCUS16071</name>
</gene>
<dbReference type="EMBL" id="CAJVCH010145332">
    <property type="protein sequence ID" value="CAG7727218.1"/>
    <property type="molecule type" value="Genomic_DNA"/>
</dbReference>
<dbReference type="Pfam" id="PF02469">
    <property type="entry name" value="Fasciclin"/>
    <property type="match status" value="2"/>
</dbReference>
<comment type="caution">
    <text evidence="2">The sequence shown here is derived from an EMBL/GenBank/DDBJ whole genome shotgun (WGS) entry which is preliminary data.</text>
</comment>
<dbReference type="GO" id="GO:0005615">
    <property type="term" value="C:extracellular space"/>
    <property type="evidence" value="ECO:0007669"/>
    <property type="project" value="TreeGrafter"/>
</dbReference>
<dbReference type="InterPro" id="IPR050904">
    <property type="entry name" value="Adhesion/Biosynth-related"/>
</dbReference>
<dbReference type="SMART" id="SM00554">
    <property type="entry name" value="FAS1"/>
    <property type="match status" value="1"/>
</dbReference>
<dbReference type="GO" id="GO:0007155">
    <property type="term" value="P:cell adhesion"/>
    <property type="evidence" value="ECO:0007669"/>
    <property type="project" value="TreeGrafter"/>
</dbReference>
<dbReference type="AlphaFoldDB" id="A0A8J2NUU3"/>
<organism evidence="2 3">
    <name type="scientific">Allacma fusca</name>
    <dbReference type="NCBI Taxonomy" id="39272"/>
    <lineage>
        <taxon>Eukaryota</taxon>
        <taxon>Metazoa</taxon>
        <taxon>Ecdysozoa</taxon>
        <taxon>Arthropoda</taxon>
        <taxon>Hexapoda</taxon>
        <taxon>Collembola</taxon>
        <taxon>Symphypleona</taxon>
        <taxon>Sminthuridae</taxon>
        <taxon>Allacma</taxon>
    </lineage>
</organism>
<dbReference type="PANTHER" id="PTHR10900">
    <property type="entry name" value="PERIOSTIN-RELATED"/>
    <property type="match status" value="1"/>
</dbReference>
<keyword evidence="3" id="KW-1185">Reference proteome</keyword>
<feature type="non-terminal residue" evidence="2">
    <location>
        <position position="1"/>
    </location>
</feature>
<protein>
    <recommendedName>
        <fullName evidence="1">FAS1 domain-containing protein</fullName>
    </recommendedName>
</protein>
<dbReference type="PROSITE" id="PS50213">
    <property type="entry name" value="FAS1"/>
    <property type="match status" value="1"/>
</dbReference>
<reference evidence="2" key="1">
    <citation type="submission" date="2021-06" db="EMBL/GenBank/DDBJ databases">
        <authorList>
            <person name="Hodson N. C."/>
            <person name="Mongue J. A."/>
            <person name="Jaron S. K."/>
        </authorList>
    </citation>
    <scope>NUCLEOTIDE SEQUENCE</scope>
</reference>
<dbReference type="GO" id="GO:0030198">
    <property type="term" value="P:extracellular matrix organization"/>
    <property type="evidence" value="ECO:0007669"/>
    <property type="project" value="TreeGrafter"/>
</dbReference>
<dbReference type="OrthoDB" id="7700931at2759"/>